<reference evidence="2 3" key="1">
    <citation type="submission" date="2019-03" db="EMBL/GenBank/DDBJ databases">
        <title>Genomic Encyclopedia of Type Strains, Phase IV (KMG-IV): sequencing the most valuable type-strain genomes for metagenomic binning, comparative biology and taxonomic classification.</title>
        <authorList>
            <person name="Goeker M."/>
        </authorList>
    </citation>
    <scope>NUCLEOTIDE SEQUENCE [LARGE SCALE GENOMIC DNA]</scope>
    <source>
        <strain evidence="2 3">DSM 15969</strain>
    </source>
</reference>
<proteinExistence type="predicted"/>
<keyword evidence="1" id="KW-0812">Transmembrane</keyword>
<protein>
    <submittedName>
        <fullName evidence="2">Uncharacterized protein</fullName>
    </submittedName>
</protein>
<dbReference type="OrthoDB" id="1683868at2"/>
<dbReference type="AlphaFoldDB" id="A0A4R1Q2T4"/>
<dbReference type="Proteomes" id="UP000295063">
    <property type="component" value="Unassembled WGS sequence"/>
</dbReference>
<evidence type="ECO:0000313" key="2">
    <source>
        <dbReference type="EMBL" id="TCL38870.1"/>
    </source>
</evidence>
<evidence type="ECO:0000256" key="1">
    <source>
        <dbReference type="SAM" id="Phobius"/>
    </source>
</evidence>
<sequence length="68" mass="8088">MLDWLIRWWRVEVALFMCYFDSLRRGDRVSYQYCAQKSLLVSVFCFTVFVGGLMLVGSVIRFFQYGGR</sequence>
<dbReference type="EMBL" id="SLUI01000003">
    <property type="protein sequence ID" value="TCL38870.1"/>
    <property type="molecule type" value="Genomic_DNA"/>
</dbReference>
<evidence type="ECO:0000313" key="3">
    <source>
        <dbReference type="Proteomes" id="UP000295063"/>
    </source>
</evidence>
<dbReference type="RefSeq" id="WP_132077290.1">
    <property type="nucleotide sequence ID" value="NZ_SLUI01000003.1"/>
</dbReference>
<keyword evidence="1" id="KW-1133">Transmembrane helix</keyword>
<name>A0A4R1Q2T4_9FIRM</name>
<keyword evidence="1" id="KW-0472">Membrane</keyword>
<accession>A0A4R1Q2T4</accession>
<feature type="transmembrane region" description="Helical" evidence="1">
    <location>
        <begin position="39"/>
        <end position="63"/>
    </location>
</feature>
<gene>
    <name evidence="2" type="ORF">EV210_103354</name>
</gene>
<comment type="caution">
    <text evidence="2">The sequence shown here is derived from an EMBL/GenBank/DDBJ whole genome shotgun (WGS) entry which is preliminary data.</text>
</comment>
<organism evidence="2 3">
    <name type="scientific">Anaerospora hongkongensis</name>
    <dbReference type="NCBI Taxonomy" id="244830"/>
    <lineage>
        <taxon>Bacteria</taxon>
        <taxon>Bacillati</taxon>
        <taxon>Bacillota</taxon>
        <taxon>Negativicutes</taxon>
        <taxon>Selenomonadales</taxon>
        <taxon>Sporomusaceae</taxon>
        <taxon>Anaerospora</taxon>
    </lineage>
</organism>
<keyword evidence="3" id="KW-1185">Reference proteome</keyword>